<evidence type="ECO:0008006" key="3">
    <source>
        <dbReference type="Google" id="ProtNLM"/>
    </source>
</evidence>
<proteinExistence type="predicted"/>
<dbReference type="RefSeq" id="WP_185193131.1">
    <property type="nucleotide sequence ID" value="NZ_JACKXD010000003.1"/>
</dbReference>
<dbReference type="AlphaFoldDB" id="A0A7J9SNL3"/>
<organism evidence="1 2">
    <name type="scientific">Halobellus ruber</name>
    <dbReference type="NCBI Taxonomy" id="2761102"/>
    <lineage>
        <taxon>Archaea</taxon>
        <taxon>Methanobacteriati</taxon>
        <taxon>Methanobacteriota</taxon>
        <taxon>Stenosarchaea group</taxon>
        <taxon>Halobacteria</taxon>
        <taxon>Halobacteriales</taxon>
        <taxon>Haloferacaceae</taxon>
        <taxon>Halobellus</taxon>
    </lineage>
</organism>
<comment type="caution">
    <text evidence="1">The sequence shown here is derived from an EMBL/GenBank/DDBJ whole genome shotgun (WGS) entry which is preliminary data.</text>
</comment>
<gene>
    <name evidence="1" type="ORF">H5V44_10870</name>
</gene>
<dbReference type="EMBL" id="JACKXD010000003">
    <property type="protein sequence ID" value="MBB6646781.1"/>
    <property type="molecule type" value="Genomic_DNA"/>
</dbReference>
<accession>A0A7J9SNL3</accession>
<evidence type="ECO:0000313" key="2">
    <source>
        <dbReference type="Proteomes" id="UP000546257"/>
    </source>
</evidence>
<protein>
    <recommendedName>
        <fullName evidence="3">Zinc-ribbon domain-containing protein</fullName>
    </recommendedName>
</protein>
<sequence>MGVRDVLPILITGGGGSATDERTHVECRDCGTNLTRDAEGCPNCGGDVAVYDLS</sequence>
<reference evidence="1 2" key="1">
    <citation type="submission" date="2020-08" db="EMBL/GenBank/DDBJ databases">
        <authorList>
            <person name="Seo M.-J."/>
        </authorList>
    </citation>
    <scope>NUCLEOTIDE SEQUENCE [LARGE SCALE GENOMIC DNA]</scope>
    <source>
        <strain evidence="1 2">MBLA0160</strain>
    </source>
</reference>
<keyword evidence="2" id="KW-1185">Reference proteome</keyword>
<dbReference type="Proteomes" id="UP000546257">
    <property type="component" value="Unassembled WGS sequence"/>
</dbReference>
<name>A0A7J9SNL3_9EURY</name>
<evidence type="ECO:0000313" key="1">
    <source>
        <dbReference type="EMBL" id="MBB6646781.1"/>
    </source>
</evidence>